<proteinExistence type="predicted"/>
<accession>A0ACB6ZK96</accession>
<reference evidence="1" key="1">
    <citation type="submission" date="2019-10" db="EMBL/GenBank/DDBJ databases">
        <authorList>
            <consortium name="DOE Joint Genome Institute"/>
            <person name="Kuo A."/>
            <person name="Miyauchi S."/>
            <person name="Kiss E."/>
            <person name="Drula E."/>
            <person name="Kohler A."/>
            <person name="Sanchez-Garcia M."/>
            <person name="Andreopoulos B."/>
            <person name="Barry K.W."/>
            <person name="Bonito G."/>
            <person name="Buee M."/>
            <person name="Carver A."/>
            <person name="Chen C."/>
            <person name="Cichocki N."/>
            <person name="Clum A."/>
            <person name="Culley D."/>
            <person name="Crous P.W."/>
            <person name="Fauchery L."/>
            <person name="Girlanda M."/>
            <person name="Hayes R."/>
            <person name="Keri Z."/>
            <person name="Labutti K."/>
            <person name="Lipzen A."/>
            <person name="Lombard V."/>
            <person name="Magnuson J."/>
            <person name="Maillard F."/>
            <person name="Morin E."/>
            <person name="Murat C."/>
            <person name="Nolan M."/>
            <person name="Ohm R."/>
            <person name="Pangilinan J."/>
            <person name="Pereira M."/>
            <person name="Perotto S."/>
            <person name="Peter M."/>
            <person name="Riley R."/>
            <person name="Sitrit Y."/>
            <person name="Stielow B."/>
            <person name="Szollosi G."/>
            <person name="Zifcakova L."/>
            <person name="Stursova M."/>
            <person name="Spatafora J.W."/>
            <person name="Tedersoo L."/>
            <person name="Vaario L.-M."/>
            <person name="Yamada A."/>
            <person name="Yan M."/>
            <person name="Wang P."/>
            <person name="Xu J."/>
            <person name="Bruns T."/>
            <person name="Baldrian P."/>
            <person name="Vilgalys R."/>
            <person name="Henrissat B."/>
            <person name="Grigoriev I.V."/>
            <person name="Hibbett D."/>
            <person name="Nagy L.G."/>
            <person name="Martin F.M."/>
        </authorList>
    </citation>
    <scope>NUCLEOTIDE SEQUENCE</scope>
    <source>
        <strain evidence="1">P2</strain>
    </source>
</reference>
<comment type="caution">
    <text evidence="1">The sequence shown here is derived from an EMBL/GenBank/DDBJ whole genome shotgun (WGS) entry which is preliminary data.</text>
</comment>
<evidence type="ECO:0000313" key="2">
    <source>
        <dbReference type="Proteomes" id="UP000886501"/>
    </source>
</evidence>
<organism evidence="1 2">
    <name type="scientific">Thelephora ganbajun</name>
    <name type="common">Ganba fungus</name>
    <dbReference type="NCBI Taxonomy" id="370292"/>
    <lineage>
        <taxon>Eukaryota</taxon>
        <taxon>Fungi</taxon>
        <taxon>Dikarya</taxon>
        <taxon>Basidiomycota</taxon>
        <taxon>Agaricomycotina</taxon>
        <taxon>Agaricomycetes</taxon>
        <taxon>Thelephorales</taxon>
        <taxon>Thelephoraceae</taxon>
        <taxon>Thelephora</taxon>
    </lineage>
</organism>
<sequence>MIDSLECGTFSNRCTQNPEYRIFSQTKDLDDEVADPLGKLRGFFLCVSPVPVSVRPQPFGRHRSQSLPTTPTMHMHEPSFAIGAWFMQLFLPLRLRPRCCSFPVVGTSPVVFFHELIRSYHRCL</sequence>
<protein>
    <submittedName>
        <fullName evidence="1">Uncharacterized protein</fullName>
    </submittedName>
</protein>
<evidence type="ECO:0000313" key="1">
    <source>
        <dbReference type="EMBL" id="KAF9649813.1"/>
    </source>
</evidence>
<dbReference type="Proteomes" id="UP000886501">
    <property type="component" value="Unassembled WGS sequence"/>
</dbReference>
<keyword evidence="2" id="KW-1185">Reference proteome</keyword>
<reference evidence="1" key="2">
    <citation type="journal article" date="2020" name="Nat. Commun.">
        <title>Large-scale genome sequencing of mycorrhizal fungi provides insights into the early evolution of symbiotic traits.</title>
        <authorList>
            <person name="Miyauchi S."/>
            <person name="Kiss E."/>
            <person name="Kuo A."/>
            <person name="Drula E."/>
            <person name="Kohler A."/>
            <person name="Sanchez-Garcia M."/>
            <person name="Morin E."/>
            <person name="Andreopoulos B."/>
            <person name="Barry K.W."/>
            <person name="Bonito G."/>
            <person name="Buee M."/>
            <person name="Carver A."/>
            <person name="Chen C."/>
            <person name="Cichocki N."/>
            <person name="Clum A."/>
            <person name="Culley D."/>
            <person name="Crous P.W."/>
            <person name="Fauchery L."/>
            <person name="Girlanda M."/>
            <person name="Hayes R.D."/>
            <person name="Keri Z."/>
            <person name="LaButti K."/>
            <person name="Lipzen A."/>
            <person name="Lombard V."/>
            <person name="Magnuson J."/>
            <person name="Maillard F."/>
            <person name="Murat C."/>
            <person name="Nolan M."/>
            <person name="Ohm R.A."/>
            <person name="Pangilinan J."/>
            <person name="Pereira M.F."/>
            <person name="Perotto S."/>
            <person name="Peter M."/>
            <person name="Pfister S."/>
            <person name="Riley R."/>
            <person name="Sitrit Y."/>
            <person name="Stielow J.B."/>
            <person name="Szollosi G."/>
            <person name="Zifcakova L."/>
            <person name="Stursova M."/>
            <person name="Spatafora J.W."/>
            <person name="Tedersoo L."/>
            <person name="Vaario L.M."/>
            <person name="Yamada A."/>
            <person name="Yan M."/>
            <person name="Wang P."/>
            <person name="Xu J."/>
            <person name="Bruns T."/>
            <person name="Baldrian P."/>
            <person name="Vilgalys R."/>
            <person name="Dunand C."/>
            <person name="Henrissat B."/>
            <person name="Grigoriev I.V."/>
            <person name="Hibbett D."/>
            <person name="Nagy L.G."/>
            <person name="Martin F.M."/>
        </authorList>
    </citation>
    <scope>NUCLEOTIDE SEQUENCE</scope>
    <source>
        <strain evidence="1">P2</strain>
    </source>
</reference>
<dbReference type="EMBL" id="MU117993">
    <property type="protein sequence ID" value="KAF9649813.1"/>
    <property type="molecule type" value="Genomic_DNA"/>
</dbReference>
<gene>
    <name evidence="1" type="ORF">BDM02DRAFT_1757273</name>
</gene>
<name>A0ACB6ZK96_THEGA</name>